<reference evidence="1" key="1">
    <citation type="journal article" date="2020" name="Nature">
        <title>Giant virus diversity and host interactions through global metagenomics.</title>
        <authorList>
            <person name="Schulz F."/>
            <person name="Roux S."/>
            <person name="Paez-Espino D."/>
            <person name="Jungbluth S."/>
            <person name="Walsh D.A."/>
            <person name="Denef V.J."/>
            <person name="McMahon K.D."/>
            <person name="Konstantinidis K.T."/>
            <person name="Eloe-Fadrosh E.A."/>
            <person name="Kyrpides N.C."/>
            <person name="Woyke T."/>
        </authorList>
    </citation>
    <scope>NUCLEOTIDE SEQUENCE</scope>
    <source>
        <strain evidence="1">GVMAG-M-3300020166-5</strain>
    </source>
</reference>
<accession>A0A6C0BX34</accession>
<dbReference type="EMBL" id="MN739280">
    <property type="protein sequence ID" value="QHS96877.1"/>
    <property type="molecule type" value="Genomic_DNA"/>
</dbReference>
<dbReference type="InterPro" id="IPR036412">
    <property type="entry name" value="HAD-like_sf"/>
</dbReference>
<name>A0A6C0BX34_9ZZZZ</name>
<proteinExistence type="predicted"/>
<dbReference type="SUPFAM" id="SSF56784">
    <property type="entry name" value="HAD-like"/>
    <property type="match status" value="1"/>
</dbReference>
<protein>
    <recommendedName>
        <fullName evidence="2">FCP1 homology domain-containing protein</fullName>
    </recommendedName>
</protein>
<evidence type="ECO:0008006" key="2">
    <source>
        <dbReference type="Google" id="ProtNLM"/>
    </source>
</evidence>
<dbReference type="Gene3D" id="3.40.50.1000">
    <property type="entry name" value="HAD superfamily/HAD-like"/>
    <property type="match status" value="1"/>
</dbReference>
<dbReference type="InterPro" id="IPR023214">
    <property type="entry name" value="HAD_sf"/>
</dbReference>
<dbReference type="AlphaFoldDB" id="A0A6C0BX34"/>
<organism evidence="1">
    <name type="scientific">viral metagenome</name>
    <dbReference type="NCBI Taxonomy" id="1070528"/>
    <lineage>
        <taxon>unclassified sequences</taxon>
        <taxon>metagenomes</taxon>
        <taxon>organismal metagenomes</taxon>
    </lineage>
</organism>
<sequence>MTNPPKIVVFDLDETLGTFVELGMFCDALENYTKNKIERSHFFELMDLFEEFLRPDIMKIMSFLVKKRAANKCKKLMIYTNNQGPRSWAENIAKYFDHKLNAVVFDDIVAAFKVDGKIVEAGRTSHDKSVGDLLRCTQIPKNAKICFLDDRYHPRMKHSNVFYINAKPYTHSFTFREMADRYYKSHGDKVIGERSEFANSIHKYMNKYGHDVIKKGENEISVDKVISKKILQHLKEFLKSGNKTRRGNYSNKGAGTRKIF</sequence>
<evidence type="ECO:0000313" key="1">
    <source>
        <dbReference type="EMBL" id="QHS96877.1"/>
    </source>
</evidence>